<organism evidence="2 3">
    <name type="scientific">Trichosporon asahii var. asahii (strain ATCC 90039 / CBS 2479 / JCM 2466 / KCTC 7840 / NBRC 103889/ NCYC 2677 / UAMH 7654)</name>
    <name type="common">Yeast</name>
    <dbReference type="NCBI Taxonomy" id="1186058"/>
    <lineage>
        <taxon>Eukaryota</taxon>
        <taxon>Fungi</taxon>
        <taxon>Dikarya</taxon>
        <taxon>Basidiomycota</taxon>
        <taxon>Agaricomycotina</taxon>
        <taxon>Tremellomycetes</taxon>
        <taxon>Trichosporonales</taxon>
        <taxon>Trichosporonaceae</taxon>
        <taxon>Trichosporon</taxon>
    </lineage>
</organism>
<dbReference type="GeneID" id="25991356"/>
<feature type="chain" id="PRO_5003816738" evidence="1">
    <location>
        <begin position="18"/>
        <end position="149"/>
    </location>
</feature>
<comment type="caution">
    <text evidence="2">The sequence shown here is derived from an EMBL/GenBank/DDBJ whole genome shotgun (WGS) entry which is preliminary data.</text>
</comment>
<accession>J8TSI3</accession>
<proteinExistence type="predicted"/>
<gene>
    <name evidence="2" type="ORF">A1Q1_07844</name>
</gene>
<dbReference type="HOGENOM" id="CLU_1807586_0_0_1"/>
<dbReference type="EMBL" id="ALBS01000007">
    <property type="protein sequence ID" value="EJT53169.1"/>
    <property type="molecule type" value="Genomic_DNA"/>
</dbReference>
<keyword evidence="1" id="KW-0732">Signal</keyword>
<evidence type="ECO:0000313" key="2">
    <source>
        <dbReference type="EMBL" id="EJT53169.1"/>
    </source>
</evidence>
<dbReference type="Proteomes" id="UP000002748">
    <property type="component" value="Unassembled WGS sequence"/>
</dbReference>
<dbReference type="VEuPathDB" id="FungiDB:A1Q1_07844"/>
<protein>
    <submittedName>
        <fullName evidence="2">Uncharacterized protein</fullName>
    </submittedName>
</protein>
<dbReference type="KEGG" id="tasa:A1Q1_07844"/>
<evidence type="ECO:0000313" key="3">
    <source>
        <dbReference type="Proteomes" id="UP000002748"/>
    </source>
</evidence>
<dbReference type="RefSeq" id="XP_014184265.1">
    <property type="nucleotide sequence ID" value="XM_014328790.1"/>
</dbReference>
<reference evidence="2 3" key="1">
    <citation type="journal article" date="2012" name="Eukaryot. Cell">
        <title>Draft genome sequence of CBS 2479, the standard type strain of Trichosporon asahii.</title>
        <authorList>
            <person name="Yang R.Y."/>
            <person name="Li H.T."/>
            <person name="Zhu H."/>
            <person name="Zhou G.P."/>
            <person name="Wang M."/>
            <person name="Wang L."/>
        </authorList>
    </citation>
    <scope>NUCLEOTIDE SEQUENCE [LARGE SCALE GENOMIC DNA]</scope>
    <source>
        <strain evidence="3">ATCC 90039 / CBS 2479 / JCM 2466 / KCTC 7840 / NCYC 2677 / UAMH 7654</strain>
    </source>
</reference>
<evidence type="ECO:0000256" key="1">
    <source>
        <dbReference type="SAM" id="SignalP"/>
    </source>
</evidence>
<name>J8TSI3_TRIAS</name>
<dbReference type="AlphaFoldDB" id="J8TSI3"/>
<feature type="signal peptide" evidence="1">
    <location>
        <begin position="1"/>
        <end position="17"/>
    </location>
</feature>
<sequence length="149" mass="17163">MLYSSLLLIALSSSTQAKLWGWPEDDFSIHKQELQANFKPQSLGSESVFCPGWGKWCKGDKGNDPSCETLNKFVYSGRMPVGNFYIEKPNSAQIDLWRIEGTETYNIFERGGDGTIHGQCQLHKSFREACQYTGFTELWIRPMLHCWQW</sequence>